<feature type="transmembrane region" description="Helical" evidence="1">
    <location>
        <begin position="7"/>
        <end position="35"/>
    </location>
</feature>
<feature type="transmembrane region" description="Helical" evidence="1">
    <location>
        <begin position="55"/>
        <end position="79"/>
    </location>
</feature>
<accession>A0ABW5Q3U2</accession>
<reference evidence="4" key="1">
    <citation type="journal article" date="2019" name="Int. J. Syst. Evol. Microbiol.">
        <title>The Global Catalogue of Microorganisms (GCM) 10K type strain sequencing project: providing services to taxonomists for standard genome sequencing and annotation.</title>
        <authorList>
            <consortium name="The Broad Institute Genomics Platform"/>
            <consortium name="The Broad Institute Genome Sequencing Center for Infectious Disease"/>
            <person name="Wu L."/>
            <person name="Ma J."/>
        </authorList>
    </citation>
    <scope>NUCLEOTIDE SEQUENCE [LARGE SCALE GENOMIC DNA]</scope>
    <source>
        <strain evidence="4">TISTR 1858</strain>
    </source>
</reference>
<sequence>MRSKKTYLLLLLLAVVAIIIGLWIARIIAGTLPYLDQWTRDPVEGLAVDSVLYTLFRWITELGSSHFLIPFVVIMSAILYWVYRRILPVVIFAGGTYGSHLINVFIKHIVERERPSILVAANAEGYSFPSGHAMISMACYGLLAYFIVQIVNNKTTKRLIQTGLAFLVLLIGASRYVINVHYLTDVVAGFILGYLWVLLMIFLYERIRSTTNRV</sequence>
<dbReference type="InterPro" id="IPR036938">
    <property type="entry name" value="PAP2/HPO_sf"/>
</dbReference>
<evidence type="ECO:0000259" key="2">
    <source>
        <dbReference type="SMART" id="SM00014"/>
    </source>
</evidence>
<name>A0ABW5Q3U2_9BACI</name>
<evidence type="ECO:0000256" key="1">
    <source>
        <dbReference type="SAM" id="Phobius"/>
    </source>
</evidence>
<feature type="transmembrane region" description="Helical" evidence="1">
    <location>
        <begin position="126"/>
        <end position="147"/>
    </location>
</feature>
<dbReference type="RefSeq" id="WP_379563401.1">
    <property type="nucleotide sequence ID" value="NZ_JBHUMX010000041.1"/>
</dbReference>
<dbReference type="PANTHER" id="PTHR14969">
    <property type="entry name" value="SPHINGOSINE-1-PHOSPHATE PHOSPHOHYDROLASE"/>
    <property type="match status" value="1"/>
</dbReference>
<dbReference type="Pfam" id="PF01569">
    <property type="entry name" value="PAP2"/>
    <property type="match status" value="1"/>
</dbReference>
<dbReference type="CDD" id="cd03392">
    <property type="entry name" value="PAP2_like_2"/>
    <property type="match status" value="1"/>
</dbReference>
<proteinExistence type="predicted"/>
<keyword evidence="4" id="KW-1185">Reference proteome</keyword>
<keyword evidence="1" id="KW-1133">Transmembrane helix</keyword>
<dbReference type="Proteomes" id="UP001597451">
    <property type="component" value="Unassembled WGS sequence"/>
</dbReference>
<keyword evidence="1" id="KW-0472">Membrane</keyword>
<organism evidence="3 4">
    <name type="scientific">Oceanobacillus kapialis</name>
    <dbReference type="NCBI Taxonomy" id="481353"/>
    <lineage>
        <taxon>Bacteria</taxon>
        <taxon>Bacillati</taxon>
        <taxon>Bacillota</taxon>
        <taxon>Bacilli</taxon>
        <taxon>Bacillales</taxon>
        <taxon>Bacillaceae</taxon>
        <taxon>Oceanobacillus</taxon>
    </lineage>
</organism>
<dbReference type="EMBL" id="JBHUMX010000041">
    <property type="protein sequence ID" value="MFD2630309.1"/>
    <property type="molecule type" value="Genomic_DNA"/>
</dbReference>
<evidence type="ECO:0000313" key="4">
    <source>
        <dbReference type="Proteomes" id="UP001597451"/>
    </source>
</evidence>
<dbReference type="InterPro" id="IPR000326">
    <property type="entry name" value="PAP2/HPO"/>
</dbReference>
<dbReference type="SUPFAM" id="SSF48317">
    <property type="entry name" value="Acid phosphatase/Vanadium-dependent haloperoxidase"/>
    <property type="match status" value="1"/>
</dbReference>
<protein>
    <submittedName>
        <fullName evidence="3">Phosphatase PAP2 family protein</fullName>
    </submittedName>
</protein>
<feature type="domain" description="Phosphatidic acid phosphatase type 2/haloperoxidase" evidence="2">
    <location>
        <begin position="89"/>
        <end position="201"/>
    </location>
</feature>
<gene>
    <name evidence="3" type="ORF">ACFSUN_16100</name>
</gene>
<dbReference type="PANTHER" id="PTHR14969:SF13">
    <property type="entry name" value="AT30094P"/>
    <property type="match status" value="1"/>
</dbReference>
<comment type="caution">
    <text evidence="3">The sequence shown here is derived from an EMBL/GenBank/DDBJ whole genome shotgun (WGS) entry which is preliminary data.</text>
</comment>
<dbReference type="SMART" id="SM00014">
    <property type="entry name" value="acidPPc"/>
    <property type="match status" value="1"/>
</dbReference>
<dbReference type="Gene3D" id="1.20.144.10">
    <property type="entry name" value="Phosphatidic acid phosphatase type 2/haloperoxidase"/>
    <property type="match status" value="2"/>
</dbReference>
<evidence type="ECO:0000313" key="3">
    <source>
        <dbReference type="EMBL" id="MFD2630309.1"/>
    </source>
</evidence>
<feature type="transmembrane region" description="Helical" evidence="1">
    <location>
        <begin position="86"/>
        <end position="106"/>
    </location>
</feature>
<feature type="transmembrane region" description="Helical" evidence="1">
    <location>
        <begin position="159"/>
        <end position="178"/>
    </location>
</feature>
<feature type="transmembrane region" description="Helical" evidence="1">
    <location>
        <begin position="184"/>
        <end position="204"/>
    </location>
</feature>
<keyword evidence="1" id="KW-0812">Transmembrane</keyword>